<dbReference type="Proteomes" id="UP000033423">
    <property type="component" value="Unassembled WGS sequence"/>
</dbReference>
<feature type="non-terminal residue" evidence="1">
    <location>
        <position position="42"/>
    </location>
</feature>
<reference evidence="1 2" key="1">
    <citation type="submission" date="2015-02" db="EMBL/GenBank/DDBJ databases">
        <title>Single-cell genomics of uncultivated deep-branching MTB reveals a conserved set of magnetosome genes.</title>
        <authorList>
            <person name="Kolinko S."/>
            <person name="Richter M."/>
            <person name="Glockner F.O."/>
            <person name="Brachmann A."/>
            <person name="Schuler D."/>
        </authorList>
    </citation>
    <scope>NUCLEOTIDE SEQUENCE [LARGE SCALE GENOMIC DNA]</scope>
    <source>
        <strain evidence="1">TM-1</strain>
    </source>
</reference>
<comment type="caution">
    <text evidence="1">The sequence shown here is derived from an EMBL/GenBank/DDBJ whole genome shotgun (WGS) entry which is preliminary data.</text>
</comment>
<dbReference type="EMBL" id="LACI01001443">
    <property type="protein sequence ID" value="KJU84451.1"/>
    <property type="molecule type" value="Genomic_DNA"/>
</dbReference>
<evidence type="ECO:0000313" key="1">
    <source>
        <dbReference type="EMBL" id="KJU84451.1"/>
    </source>
</evidence>
<sequence>MIKIAFFVEGQTERIFVEKFLDEYITLNKCELIVKKNIGNNK</sequence>
<proteinExistence type="predicted"/>
<name>A0A0F3GRC2_9BACT</name>
<accession>A0A0F3GRC2</accession>
<evidence type="ECO:0008006" key="3">
    <source>
        <dbReference type="Google" id="ProtNLM"/>
    </source>
</evidence>
<dbReference type="AlphaFoldDB" id="A0A0F3GRC2"/>
<organism evidence="1 2">
    <name type="scientific">Candidatus Magnetobacterium bavaricum</name>
    <dbReference type="NCBI Taxonomy" id="29290"/>
    <lineage>
        <taxon>Bacteria</taxon>
        <taxon>Pseudomonadati</taxon>
        <taxon>Nitrospirota</taxon>
        <taxon>Thermodesulfovibrionia</taxon>
        <taxon>Thermodesulfovibrionales</taxon>
        <taxon>Candidatus Magnetobacteriaceae</taxon>
        <taxon>Candidatus Magnetobacterium</taxon>
    </lineage>
</organism>
<keyword evidence="2" id="KW-1185">Reference proteome</keyword>
<protein>
    <recommendedName>
        <fullName evidence="3">DUF4276 family protein</fullName>
    </recommendedName>
</protein>
<evidence type="ECO:0000313" key="2">
    <source>
        <dbReference type="Proteomes" id="UP000033423"/>
    </source>
</evidence>
<gene>
    <name evidence="1" type="ORF">MBAV_003356</name>
</gene>